<dbReference type="InterPro" id="IPR025623">
    <property type="entry name" value="YusW"/>
</dbReference>
<gene>
    <name evidence="1" type="ORF">FM121_03980</name>
</gene>
<sequence length="640" mass="72948">MRWVKKVCSVRRVLISIIVAVSIIYISANNVLAGENLEILPSSNQEKSVSKKNNLQKFNKGMLENKGEVVKPTISSKDINFKNWQNDSIVKLHDLSLSRDDSFEFTEAEQLDNGGYQRQNSLIEKVTMITKKDTIPQFKSKYMTVSMVPVDQKKADNSIIYNYNDFETIKDDVVFSFQGNFTKLPPKIDGKYEGIILPLENQLDKESVTSGYVISYSDDSSDNNTIQSDLDIENGTSIISKATYLSNKKKGIPRDYQIKYQSDSQIIQPQLVKSVYKDLDDPNGLELSISEKKGYDSKIDDMVEIPAKDIEGYNFDHYEYVEEDTNESFSSTEKKWHGKMTDKKRAVIFYYKKKSNISPSLKNIQTLNNLVLQQAVLDSRESNISLFSANTPIKLNIKQEVLGENNSFVIPSTGSIELKNTNSSGSHVDSKSNLVVPSYKADSGGDFKQVMLLPTTGFPNYLPNVFIPEFYNYDGYQLTSTNMKHKAENRKVENVENIDSTKSEYWLTVYINQKANIRDAPLYNWDYKVNDFGKIKVTSNLHNVEGVIEFSNGREIKYKYEIESSGKVKAEFEDSRTGKKSPEESQRIIEEMFEGLDVKNSTQKQIIDHLLNSLGLPKKYDKFEIKAEFKDGTEIKFSKG</sequence>
<name>A0A1X6WLL6_9ENTE</name>
<organism evidence="1 2">
    <name type="scientific">Vagococcus fluvialis bH819</name>
    <dbReference type="NCBI Taxonomy" id="1255619"/>
    <lineage>
        <taxon>Bacteria</taxon>
        <taxon>Bacillati</taxon>
        <taxon>Bacillota</taxon>
        <taxon>Bacilli</taxon>
        <taxon>Lactobacillales</taxon>
        <taxon>Enterococcaceae</taxon>
        <taxon>Vagococcus</taxon>
    </lineage>
</organism>
<keyword evidence="2" id="KW-1185">Reference proteome</keyword>
<accession>A0A1X6WLL6</accession>
<evidence type="ECO:0000313" key="1">
    <source>
        <dbReference type="EMBL" id="SLM85233.1"/>
    </source>
</evidence>
<proteinExistence type="predicted"/>
<dbReference type="RefSeq" id="WP_086950865.1">
    <property type="nucleotide sequence ID" value="NZ_FWFD01000007.1"/>
</dbReference>
<evidence type="ECO:0008006" key="3">
    <source>
        <dbReference type="Google" id="ProtNLM"/>
    </source>
</evidence>
<dbReference type="Pfam" id="PF14039">
    <property type="entry name" value="YusW"/>
    <property type="match status" value="1"/>
</dbReference>
<evidence type="ECO:0000313" key="2">
    <source>
        <dbReference type="Proteomes" id="UP000195918"/>
    </source>
</evidence>
<dbReference type="AlphaFoldDB" id="A0A1X6WLL6"/>
<dbReference type="Proteomes" id="UP000195918">
    <property type="component" value="Unassembled WGS sequence"/>
</dbReference>
<dbReference type="EMBL" id="FWFD01000007">
    <property type="protein sequence ID" value="SLM85233.1"/>
    <property type="molecule type" value="Genomic_DNA"/>
</dbReference>
<protein>
    <recommendedName>
        <fullName evidence="3">MucBP domain-containing protein</fullName>
    </recommendedName>
</protein>
<reference evidence="2" key="1">
    <citation type="submission" date="2017-02" db="EMBL/GenBank/DDBJ databases">
        <authorList>
            <person name="Dridi B."/>
        </authorList>
    </citation>
    <scope>NUCLEOTIDE SEQUENCE [LARGE SCALE GENOMIC DNA]</scope>
    <source>
        <strain evidence="2">bH819</strain>
    </source>
</reference>
<dbReference type="OrthoDB" id="2056845at2"/>